<organism evidence="2">
    <name type="scientific">OCS116 cluster bacterium</name>
    <dbReference type="NCBI Taxonomy" id="2030921"/>
    <lineage>
        <taxon>Bacteria</taxon>
        <taxon>Pseudomonadati</taxon>
        <taxon>Pseudomonadota</taxon>
        <taxon>Alphaproteobacteria</taxon>
        <taxon>OCS116 cluster</taxon>
    </lineage>
</organism>
<feature type="domain" description="Nitroreductase" evidence="1">
    <location>
        <begin position="36"/>
        <end position="177"/>
    </location>
</feature>
<proteinExistence type="predicted"/>
<dbReference type="GO" id="GO:0016491">
    <property type="term" value="F:oxidoreductase activity"/>
    <property type="evidence" value="ECO:0007669"/>
    <property type="project" value="InterPro"/>
</dbReference>
<dbReference type="Gene3D" id="3.40.109.10">
    <property type="entry name" value="NADH Oxidase"/>
    <property type="match status" value="1"/>
</dbReference>
<reference key="1">
    <citation type="submission" date="2017-08" db="EMBL/GenBank/DDBJ databases">
        <title>A dynamic microbial community with high functional redundancy inhabits the cold, oxic subseafloor aquifer.</title>
        <authorList>
            <person name="Tully B.J."/>
            <person name="Wheat C.G."/>
            <person name="Glazer B.T."/>
            <person name="Huber J.A."/>
        </authorList>
    </citation>
    <scope>NUCLEOTIDE SEQUENCE [LARGE SCALE GENOMIC DNA]</scope>
</reference>
<protein>
    <recommendedName>
        <fullName evidence="1">Nitroreductase domain-containing protein</fullName>
    </recommendedName>
</protein>
<comment type="caution">
    <text evidence="2">The sequence shown here is derived from an EMBL/GenBank/DDBJ whole genome shotgun (WGS) entry which is preliminary data.</text>
</comment>
<evidence type="ECO:0000313" key="2">
    <source>
        <dbReference type="EMBL" id="PCI97586.1"/>
    </source>
</evidence>
<dbReference type="SUPFAM" id="SSF55469">
    <property type="entry name" value="FMN-dependent nitroreductase-like"/>
    <property type="match status" value="1"/>
</dbReference>
<evidence type="ECO:0000259" key="1">
    <source>
        <dbReference type="Pfam" id="PF00881"/>
    </source>
</evidence>
<name>A0A2A4YS04_9PROT</name>
<dbReference type="EMBL" id="NVUS01000028">
    <property type="protein sequence ID" value="PCI97586.1"/>
    <property type="molecule type" value="Genomic_DNA"/>
</dbReference>
<reference evidence="2" key="2">
    <citation type="journal article" date="2018" name="ISME J.">
        <title>A dynamic microbial community with high functional redundancy inhabits the cold, oxic subseafloor aquifer.</title>
        <authorList>
            <person name="Tully B.J."/>
            <person name="Wheat C.G."/>
            <person name="Glazer B.T."/>
            <person name="Huber J.A."/>
        </authorList>
    </citation>
    <scope>NUCLEOTIDE SEQUENCE</scope>
    <source>
        <strain evidence="2">NORP83</strain>
    </source>
</reference>
<accession>A0A2A4YS04</accession>
<dbReference type="InterPro" id="IPR029479">
    <property type="entry name" value="Nitroreductase"/>
</dbReference>
<dbReference type="PANTHER" id="PTHR43821">
    <property type="entry name" value="NAD(P)H NITROREDUCTASE YDJA-RELATED"/>
    <property type="match status" value="1"/>
</dbReference>
<dbReference type="InterPro" id="IPR000415">
    <property type="entry name" value="Nitroreductase-like"/>
</dbReference>
<dbReference type="Pfam" id="PF00881">
    <property type="entry name" value="Nitroreductase"/>
    <property type="match status" value="1"/>
</dbReference>
<dbReference type="PANTHER" id="PTHR43821:SF1">
    <property type="entry name" value="NAD(P)H NITROREDUCTASE YDJA-RELATED"/>
    <property type="match status" value="1"/>
</dbReference>
<gene>
    <name evidence="2" type="ORF">COB13_15310</name>
</gene>
<sequence length="197" mass="22279">MSLKFPFTDEQSAAVSHIINGRVSVVQTNMVGQVVPSDDELAQIFQGAMSVPDHGQLHPARFVIIKGDKKRPYINKMYAVKTAGNPNFPLSEDEYAHNFSGVGMFIVAFANIQTGKIQPYEQEWSVAASIQNMLNLFYAFGYAAKWNSMHKDKAAPFKDYLDVDEEWVPMGYLMIGKSADTAKQKSRDDYQQFFRDF</sequence>
<dbReference type="InterPro" id="IPR052530">
    <property type="entry name" value="NAD(P)H_nitroreductase"/>
</dbReference>
<dbReference type="AlphaFoldDB" id="A0A2A4YS04"/>